<evidence type="ECO:0000313" key="3">
    <source>
        <dbReference type="EMBL" id="MBD2691585.1"/>
    </source>
</evidence>
<dbReference type="Proteomes" id="UP000660381">
    <property type="component" value="Unassembled WGS sequence"/>
</dbReference>
<dbReference type="Pfam" id="PF02469">
    <property type="entry name" value="Fasciclin"/>
    <property type="match status" value="1"/>
</dbReference>
<feature type="compositionally biased region" description="Low complexity" evidence="1">
    <location>
        <begin position="111"/>
        <end position="122"/>
    </location>
</feature>
<evidence type="ECO:0000313" key="4">
    <source>
        <dbReference type="Proteomes" id="UP000660381"/>
    </source>
</evidence>
<gene>
    <name evidence="3" type="ORF">H6G68_07415</name>
</gene>
<dbReference type="SUPFAM" id="SSF82153">
    <property type="entry name" value="FAS1 domain"/>
    <property type="match status" value="1"/>
</dbReference>
<dbReference type="SMART" id="SM00554">
    <property type="entry name" value="FAS1"/>
    <property type="match status" value="1"/>
</dbReference>
<keyword evidence="4" id="KW-1185">Reference proteome</keyword>
<reference evidence="3 4" key="1">
    <citation type="journal article" date="2020" name="ISME J.">
        <title>Comparative genomics reveals insights into cyanobacterial evolution and habitat adaptation.</title>
        <authorList>
            <person name="Chen M.Y."/>
            <person name="Teng W.K."/>
            <person name="Zhao L."/>
            <person name="Hu C.X."/>
            <person name="Zhou Y.K."/>
            <person name="Han B.P."/>
            <person name="Song L.R."/>
            <person name="Shu W.S."/>
        </authorList>
    </citation>
    <scope>NUCLEOTIDE SEQUENCE [LARGE SCALE GENOMIC DNA]</scope>
    <source>
        <strain evidence="3 4">FACHB-362</strain>
    </source>
</reference>
<dbReference type="PANTHER" id="PTHR10900">
    <property type="entry name" value="PERIOSTIN-RELATED"/>
    <property type="match status" value="1"/>
</dbReference>
<dbReference type="InterPro" id="IPR036378">
    <property type="entry name" value="FAS1_dom_sf"/>
</dbReference>
<feature type="region of interest" description="Disordered" evidence="1">
    <location>
        <begin position="58"/>
        <end position="136"/>
    </location>
</feature>
<dbReference type="Gene3D" id="2.30.180.10">
    <property type="entry name" value="FAS1 domain"/>
    <property type="match status" value="1"/>
</dbReference>
<dbReference type="RefSeq" id="WP_190906053.1">
    <property type="nucleotide sequence ID" value="NZ_JACJTQ010000007.1"/>
</dbReference>
<evidence type="ECO:0000256" key="1">
    <source>
        <dbReference type="SAM" id="MobiDB-lite"/>
    </source>
</evidence>
<feature type="compositionally biased region" description="Polar residues" evidence="1">
    <location>
        <begin position="97"/>
        <end position="107"/>
    </location>
</feature>
<feature type="domain" description="FAS1" evidence="2">
    <location>
        <begin position="138"/>
        <end position="277"/>
    </location>
</feature>
<dbReference type="EMBL" id="JACJTQ010000007">
    <property type="protein sequence ID" value="MBD2691585.1"/>
    <property type="molecule type" value="Genomic_DNA"/>
</dbReference>
<protein>
    <submittedName>
        <fullName evidence="3">Fasciclin domain-containing protein</fullName>
    </submittedName>
</protein>
<dbReference type="PROSITE" id="PS50213">
    <property type="entry name" value="FAS1"/>
    <property type="match status" value="1"/>
</dbReference>
<name>A0ABR8J0G6_9NOST</name>
<comment type="caution">
    <text evidence="3">The sequence shown here is derived from an EMBL/GenBank/DDBJ whole genome shotgun (WGS) entry which is preliminary data.</text>
</comment>
<proteinExistence type="predicted"/>
<organism evidence="3 4">
    <name type="scientific">Anabaena catenula FACHB-362</name>
    <dbReference type="NCBI Taxonomy" id="2692877"/>
    <lineage>
        <taxon>Bacteria</taxon>
        <taxon>Bacillati</taxon>
        <taxon>Cyanobacteriota</taxon>
        <taxon>Cyanophyceae</taxon>
        <taxon>Nostocales</taxon>
        <taxon>Nostocaceae</taxon>
        <taxon>Anabaena</taxon>
    </lineage>
</organism>
<sequence length="282" mass="30130">MNANYSKSLTKFAGIVGITGFSLLITLPSQAKEVLNPQPSIFNEAPYNRSQRIQENYQPLSTEKGNTKGKIQVKQKGGSGVLNPRPSIFNEPRYRGRNTSGQTQPGKTDTEVPTTPGTQTPVNTPPQPTQTPASTTQTKNLVEIAESNGSFTTLIKALNAAGLTEVLKGKGPFTIFAPTDAAFAKLPQDAVQDLLKEENKEVLVKVLTYHVVPGKVLSTDLKALSTDLKAGQVKSLQGDSISVKVDPEKGVFVNDAQVTKADIQGSNGVIHVIDTVILPPSL</sequence>
<dbReference type="PANTHER" id="PTHR10900:SF77">
    <property type="entry name" value="FI19380P1"/>
    <property type="match status" value="1"/>
</dbReference>
<evidence type="ECO:0000259" key="2">
    <source>
        <dbReference type="PROSITE" id="PS50213"/>
    </source>
</evidence>
<dbReference type="InterPro" id="IPR050904">
    <property type="entry name" value="Adhesion/Biosynth-related"/>
</dbReference>
<dbReference type="InterPro" id="IPR000782">
    <property type="entry name" value="FAS1_domain"/>
</dbReference>
<accession>A0ABR8J0G6</accession>